<dbReference type="InterPro" id="IPR020011">
    <property type="entry name" value="FimV_C"/>
</dbReference>
<keyword evidence="2" id="KW-0175">Coiled coil</keyword>
<evidence type="ECO:0000259" key="4">
    <source>
        <dbReference type="Pfam" id="PF01476"/>
    </source>
</evidence>
<evidence type="ECO:0000313" key="7">
    <source>
        <dbReference type="Proteomes" id="UP000616499"/>
    </source>
</evidence>
<feature type="region of interest" description="Disordered" evidence="3">
    <location>
        <begin position="363"/>
        <end position="419"/>
    </location>
</feature>
<accession>A0ABQ2H1Z5</accession>
<feature type="domain" description="FimV N-terminal" evidence="5">
    <location>
        <begin position="30"/>
        <end position="137"/>
    </location>
</feature>
<evidence type="ECO:0000259" key="5">
    <source>
        <dbReference type="Pfam" id="PF25800"/>
    </source>
</evidence>
<feature type="repeat" description="TPR" evidence="1">
    <location>
        <begin position="510"/>
        <end position="543"/>
    </location>
</feature>
<dbReference type="InterPro" id="IPR036779">
    <property type="entry name" value="LysM_dom_sf"/>
</dbReference>
<dbReference type="Pfam" id="PF01476">
    <property type="entry name" value="LysM"/>
    <property type="match status" value="1"/>
</dbReference>
<dbReference type="NCBIfam" id="TIGR03505">
    <property type="entry name" value="FimV_core"/>
    <property type="match status" value="1"/>
</dbReference>
<keyword evidence="1" id="KW-0802">TPR repeat</keyword>
<dbReference type="Gene3D" id="3.10.350.10">
    <property type="entry name" value="LysM domain"/>
    <property type="match status" value="1"/>
</dbReference>
<evidence type="ECO:0000256" key="2">
    <source>
        <dbReference type="SAM" id="Coils"/>
    </source>
</evidence>
<dbReference type="InterPro" id="IPR057840">
    <property type="entry name" value="FimV_N"/>
</dbReference>
<dbReference type="InterPro" id="IPR038440">
    <property type="entry name" value="FimV_C_sf"/>
</dbReference>
<feature type="compositionally biased region" description="Low complexity" evidence="3">
    <location>
        <begin position="377"/>
        <end position="401"/>
    </location>
</feature>
<organism evidence="6 7">
    <name type="scientific">Pseudomonas asuensis</name>
    <dbReference type="NCBI Taxonomy" id="1825787"/>
    <lineage>
        <taxon>Bacteria</taxon>
        <taxon>Pseudomonadati</taxon>
        <taxon>Pseudomonadota</taxon>
        <taxon>Gammaproteobacteria</taxon>
        <taxon>Pseudomonadales</taxon>
        <taxon>Pseudomonadaceae</taxon>
        <taxon>Pseudomonas</taxon>
    </lineage>
</organism>
<dbReference type="Pfam" id="PF25800">
    <property type="entry name" value="FimV_N"/>
    <property type="match status" value="1"/>
</dbReference>
<proteinExistence type="predicted"/>
<dbReference type="NCBIfam" id="TIGR03504">
    <property type="entry name" value="FimV_Cterm"/>
    <property type="match status" value="1"/>
</dbReference>
<dbReference type="Proteomes" id="UP000616499">
    <property type="component" value="Unassembled WGS sequence"/>
</dbReference>
<feature type="coiled-coil region" evidence="2">
    <location>
        <begin position="303"/>
        <end position="348"/>
    </location>
</feature>
<evidence type="ECO:0000313" key="6">
    <source>
        <dbReference type="EMBL" id="GGM23320.1"/>
    </source>
</evidence>
<evidence type="ECO:0000256" key="1">
    <source>
        <dbReference type="PROSITE-ProRule" id="PRU00339"/>
    </source>
</evidence>
<name>A0ABQ2H1Z5_9PSED</name>
<dbReference type="EMBL" id="BMNW01000009">
    <property type="protein sequence ID" value="GGM23320.1"/>
    <property type="molecule type" value="Genomic_DNA"/>
</dbReference>
<dbReference type="InterPro" id="IPR011990">
    <property type="entry name" value="TPR-like_helical_dom_sf"/>
</dbReference>
<dbReference type="CDD" id="cd00118">
    <property type="entry name" value="LysM"/>
    <property type="match status" value="1"/>
</dbReference>
<dbReference type="InterPro" id="IPR018392">
    <property type="entry name" value="LysM"/>
</dbReference>
<dbReference type="RefSeq" id="WP_188867683.1">
    <property type="nucleotide sequence ID" value="NZ_BMNW01000009.1"/>
</dbReference>
<reference evidence="7" key="1">
    <citation type="journal article" date="2019" name="Int. J. Syst. Evol. Microbiol.">
        <title>The Global Catalogue of Microorganisms (GCM) 10K type strain sequencing project: providing services to taxonomists for standard genome sequencing and annotation.</title>
        <authorList>
            <consortium name="The Broad Institute Genomics Platform"/>
            <consortium name="The Broad Institute Genome Sequencing Center for Infectious Disease"/>
            <person name="Wu L."/>
            <person name="Ma J."/>
        </authorList>
    </citation>
    <scope>NUCLEOTIDE SEQUENCE [LARGE SCALE GENOMIC DNA]</scope>
    <source>
        <strain evidence="7">JCM 13501</strain>
    </source>
</reference>
<dbReference type="Gene3D" id="1.25.40.10">
    <property type="entry name" value="Tetratricopeptide repeat domain"/>
    <property type="match status" value="1"/>
</dbReference>
<evidence type="ECO:0008006" key="8">
    <source>
        <dbReference type="Google" id="ProtNLM"/>
    </source>
</evidence>
<feature type="domain" description="LysM" evidence="4">
    <location>
        <begin position="189"/>
        <end position="245"/>
    </location>
</feature>
<dbReference type="Gene3D" id="1.20.58.2200">
    <property type="match status" value="1"/>
</dbReference>
<dbReference type="PROSITE" id="PS50005">
    <property type="entry name" value="TPR"/>
    <property type="match status" value="1"/>
</dbReference>
<feature type="compositionally biased region" description="Low complexity" evidence="3">
    <location>
        <begin position="156"/>
        <end position="174"/>
    </location>
</feature>
<comment type="caution">
    <text evidence="6">The sequence shown here is derived from an EMBL/GenBank/DDBJ whole genome shotgun (WGS) entry which is preliminary data.</text>
</comment>
<keyword evidence="7" id="KW-1185">Reference proteome</keyword>
<feature type="region of interest" description="Disordered" evidence="3">
    <location>
        <begin position="143"/>
        <end position="182"/>
    </location>
</feature>
<sequence length="766" mass="82686">MATKNVNRFRILMMVSGLVLGGGSGSAFAVGLGNITLQSALYQPLNARIELVDIGGLEASDFHIGLASNDEFARAGLDRTHFLSDISFTPVIESGRRSYIRVTSARPVNEPYLSFLVGLELPGGRQLREFTVLVDPPGYRVPASSVASRSDSYAQVAAPRPVTPRAPRSSASAPVPAPRPGLQAGTATYTTRANDTLWQIAQSLVRQAGKGSVQQTMDDLYSLNTTAFTAGDIHRLRVGQTLRLPVEFSARAAAGEQGAISAPSPVAGQGAAHEQRALPEVPVTPASVQVEEGQAASAVAAQQDQLLLRMAELQTQLEELQTRLDETVKSKDNQIMALQQEVAQLRSSVDSGGVAAPVNPSLIQAQPSLPDNSAVIAPSSSQDPSQAATIAPPATPALPEENAPKVTDDAASPMPVQADAEPGSSFSSYYLWLVPLAALLVAALAALRRRRTKEESAATVVAEMPNEVEPERHNHVLVPLVEPAVIASHPKPDVSKPQTPIIQQATRKVDDEFLGRAEIYLAYGRYNQAREVLEEGIKEQPDRLDMRMMLLQVLAALGERKLFAVQEAAVRELGGDAQAIEQLKALLPGMVQEVTEEQPFEANEKELLEESFDLPDDLEEQWKPQLDLRADEMKPTQADIENFDLDLQDLSFDDAIALTELLDAEQGHEKAKPAESTDDFPYTLGELPSVDELDMPLDEHFAGHMPSASVADNELNDYPASPLLQQAKTCMQQGDMRAASAILQRILNEGDDAQRHEAEVLLARIA</sequence>
<evidence type="ECO:0000256" key="3">
    <source>
        <dbReference type="SAM" id="MobiDB-lite"/>
    </source>
</evidence>
<dbReference type="SUPFAM" id="SSF48452">
    <property type="entry name" value="TPR-like"/>
    <property type="match status" value="1"/>
</dbReference>
<dbReference type="InterPro" id="IPR019734">
    <property type="entry name" value="TPR_rpt"/>
</dbReference>
<dbReference type="InterPro" id="IPR020012">
    <property type="entry name" value="LysM_FimV"/>
</dbReference>
<protein>
    <recommendedName>
        <fullName evidence="8">FimV family protein</fullName>
    </recommendedName>
</protein>
<gene>
    <name evidence="6" type="ORF">GCM10009425_37730</name>
</gene>